<sequence length="207" mass="23379">MASTTIQTAKAVLRKKCKNTLSLLSDVDKNLQSDILTKKLLSLPEFQASKRISVYLSTPEEVQTDQILKYMMANKKTCFIPHYCGPSMKMVPLQSLEDYESLPLTKWNIKQPRDDDIRSDALETGGLDLIIMPGLAFSMAGARLGRGKGYYDAYLKRCYEHGYKPVTVSLCFHQLLFDNIPVIPGSDMFVDKVLYPDAADLMENILR</sequence>
<protein>
    <recommendedName>
        <fullName evidence="5 7">5-formyltetrahydrofolate cyclo-ligase</fullName>
        <ecNumber evidence="5 7">6.3.3.2</ecNumber>
    </recommendedName>
</protein>
<dbReference type="GO" id="GO:0035999">
    <property type="term" value="P:tetrahydrofolate interconversion"/>
    <property type="evidence" value="ECO:0007669"/>
    <property type="project" value="TreeGrafter"/>
</dbReference>
<keyword evidence="8" id="KW-0436">Ligase</keyword>
<evidence type="ECO:0000313" key="9">
    <source>
        <dbReference type="Proteomes" id="UP000597762"/>
    </source>
</evidence>
<dbReference type="AlphaFoldDB" id="A0A812DEZ0"/>
<keyword evidence="3 6" id="KW-0067">ATP-binding</keyword>
<dbReference type="Gene3D" id="3.40.50.10420">
    <property type="entry name" value="NagB/RpiA/CoA transferase-like"/>
    <property type="match status" value="1"/>
</dbReference>
<evidence type="ECO:0000256" key="4">
    <source>
        <dbReference type="ARBA" id="ARBA00036539"/>
    </source>
</evidence>
<dbReference type="Pfam" id="PF01812">
    <property type="entry name" value="5-FTHF_cyc-lig"/>
    <property type="match status" value="1"/>
</dbReference>
<dbReference type="SUPFAM" id="SSF100950">
    <property type="entry name" value="NagB/RpiA/CoA transferase-like"/>
    <property type="match status" value="1"/>
</dbReference>
<evidence type="ECO:0000256" key="1">
    <source>
        <dbReference type="ARBA" id="ARBA00010638"/>
    </source>
</evidence>
<dbReference type="GO" id="GO:0005524">
    <property type="term" value="F:ATP binding"/>
    <property type="evidence" value="ECO:0007669"/>
    <property type="project" value="UniProtKB-KW"/>
</dbReference>
<dbReference type="Proteomes" id="UP000597762">
    <property type="component" value="Unassembled WGS sequence"/>
</dbReference>
<dbReference type="InterPro" id="IPR002698">
    <property type="entry name" value="FTHF_cligase"/>
</dbReference>
<feature type="binding site" evidence="6">
    <location>
        <position position="61"/>
    </location>
    <ligand>
        <name>substrate</name>
    </ligand>
</feature>
<name>A0A812DEZ0_ACAPH</name>
<feature type="binding site" evidence="6">
    <location>
        <begin position="10"/>
        <end position="14"/>
    </location>
    <ligand>
        <name>ATP</name>
        <dbReference type="ChEBI" id="CHEBI:30616"/>
    </ligand>
</feature>
<keyword evidence="7" id="KW-0479">Metal-binding</keyword>
<organism evidence="8 9">
    <name type="scientific">Acanthosepion pharaonis</name>
    <name type="common">Pharaoh cuttlefish</name>
    <name type="synonym">Sepia pharaonis</name>
    <dbReference type="NCBI Taxonomy" id="158019"/>
    <lineage>
        <taxon>Eukaryota</taxon>
        <taxon>Metazoa</taxon>
        <taxon>Spiralia</taxon>
        <taxon>Lophotrochozoa</taxon>
        <taxon>Mollusca</taxon>
        <taxon>Cephalopoda</taxon>
        <taxon>Coleoidea</taxon>
        <taxon>Decapodiformes</taxon>
        <taxon>Sepiida</taxon>
        <taxon>Sepiina</taxon>
        <taxon>Sepiidae</taxon>
        <taxon>Acanthosepion</taxon>
    </lineage>
</organism>
<evidence type="ECO:0000256" key="2">
    <source>
        <dbReference type="ARBA" id="ARBA00022741"/>
    </source>
</evidence>
<dbReference type="OrthoDB" id="2015992at2759"/>
<comment type="cofactor">
    <cofactor evidence="7">
        <name>Mg(2+)</name>
        <dbReference type="ChEBI" id="CHEBI:18420"/>
    </cofactor>
</comment>
<dbReference type="NCBIfam" id="TIGR02727">
    <property type="entry name" value="MTHFS_bact"/>
    <property type="match status" value="1"/>
</dbReference>
<reference evidence="8" key="1">
    <citation type="submission" date="2021-01" db="EMBL/GenBank/DDBJ databases">
        <authorList>
            <person name="Li R."/>
            <person name="Bekaert M."/>
        </authorList>
    </citation>
    <scope>NUCLEOTIDE SEQUENCE</scope>
    <source>
        <strain evidence="8">Farmed</strain>
    </source>
</reference>
<comment type="caution">
    <text evidence="8">The sequence shown here is derived from an EMBL/GenBank/DDBJ whole genome shotgun (WGS) entry which is preliminary data.</text>
</comment>
<dbReference type="GO" id="GO:0005739">
    <property type="term" value="C:mitochondrion"/>
    <property type="evidence" value="ECO:0007669"/>
    <property type="project" value="TreeGrafter"/>
</dbReference>
<evidence type="ECO:0000313" key="8">
    <source>
        <dbReference type="EMBL" id="CAE1296726.1"/>
    </source>
</evidence>
<comment type="catalytic activity">
    <reaction evidence="4 7">
        <text>(6S)-5-formyl-5,6,7,8-tetrahydrofolate + ATP = (6R)-5,10-methenyltetrahydrofolate + ADP + phosphate</text>
        <dbReference type="Rhea" id="RHEA:10488"/>
        <dbReference type="ChEBI" id="CHEBI:30616"/>
        <dbReference type="ChEBI" id="CHEBI:43474"/>
        <dbReference type="ChEBI" id="CHEBI:57455"/>
        <dbReference type="ChEBI" id="CHEBI:57457"/>
        <dbReference type="ChEBI" id="CHEBI:456216"/>
        <dbReference type="EC" id="6.3.3.2"/>
    </reaction>
</comment>
<dbReference type="GO" id="GO:0009396">
    <property type="term" value="P:folic acid-containing compound biosynthetic process"/>
    <property type="evidence" value="ECO:0007669"/>
    <property type="project" value="TreeGrafter"/>
</dbReference>
<feature type="binding site" evidence="6">
    <location>
        <begin position="143"/>
        <end position="151"/>
    </location>
    <ligand>
        <name>ATP</name>
        <dbReference type="ChEBI" id="CHEBI:30616"/>
    </ligand>
</feature>
<dbReference type="FunFam" id="3.40.50.10420:FF:000007">
    <property type="entry name" value="5-formyltetrahydrofolate cyclo-ligase"/>
    <property type="match status" value="1"/>
</dbReference>
<evidence type="ECO:0000256" key="6">
    <source>
        <dbReference type="PIRSR" id="PIRSR006806-1"/>
    </source>
</evidence>
<dbReference type="GO" id="GO:0046872">
    <property type="term" value="F:metal ion binding"/>
    <property type="evidence" value="ECO:0007669"/>
    <property type="project" value="UniProtKB-KW"/>
</dbReference>
<dbReference type="InterPro" id="IPR024185">
    <property type="entry name" value="FTHF_cligase-like_sf"/>
</dbReference>
<dbReference type="EMBL" id="CAHIKZ030003139">
    <property type="protein sequence ID" value="CAE1296726.1"/>
    <property type="molecule type" value="Genomic_DNA"/>
</dbReference>
<dbReference type="GO" id="GO:0030272">
    <property type="term" value="F:5-formyltetrahydrofolate cyclo-ligase activity"/>
    <property type="evidence" value="ECO:0007669"/>
    <property type="project" value="UniProtKB-EC"/>
</dbReference>
<evidence type="ECO:0000256" key="5">
    <source>
        <dbReference type="ARBA" id="ARBA00038966"/>
    </source>
</evidence>
<accession>A0A812DEZ0</accession>
<dbReference type="EC" id="6.3.3.2" evidence="5 7"/>
<dbReference type="PANTHER" id="PTHR23407:SF1">
    <property type="entry name" value="5-FORMYLTETRAHYDROFOLATE CYCLO-LIGASE"/>
    <property type="match status" value="1"/>
</dbReference>
<comment type="similarity">
    <text evidence="1 7">Belongs to the 5-formyltetrahydrofolate cyclo-ligase family.</text>
</comment>
<proteinExistence type="inferred from homology"/>
<dbReference type="PANTHER" id="PTHR23407">
    <property type="entry name" value="ATPASE INHIBITOR/5-FORMYLTETRAHYDROFOLATE CYCLO-LIGASE"/>
    <property type="match status" value="1"/>
</dbReference>
<keyword evidence="2 6" id="KW-0547">Nucleotide-binding</keyword>
<keyword evidence="7" id="KW-0460">Magnesium</keyword>
<feature type="binding site" evidence="6">
    <location>
        <position position="56"/>
    </location>
    <ligand>
        <name>substrate</name>
    </ligand>
</feature>
<gene>
    <name evidence="8" type="ORF">SPHA_51604</name>
</gene>
<evidence type="ECO:0000256" key="7">
    <source>
        <dbReference type="RuleBase" id="RU361279"/>
    </source>
</evidence>
<evidence type="ECO:0000256" key="3">
    <source>
        <dbReference type="ARBA" id="ARBA00022840"/>
    </source>
</evidence>
<keyword evidence="9" id="KW-1185">Reference proteome</keyword>
<dbReference type="PIRSF" id="PIRSF006806">
    <property type="entry name" value="FTHF_cligase"/>
    <property type="match status" value="1"/>
</dbReference>
<dbReference type="InterPro" id="IPR037171">
    <property type="entry name" value="NagB/RpiA_transferase-like"/>
</dbReference>